<keyword evidence="1" id="KW-1133">Transmembrane helix</keyword>
<dbReference type="EMBL" id="BIFT01000002">
    <property type="protein sequence ID" value="GCE30980.1"/>
    <property type="molecule type" value="Genomic_DNA"/>
</dbReference>
<keyword evidence="1" id="KW-0812">Transmembrane</keyword>
<gene>
    <name evidence="2" type="ORF">KDA_64640</name>
</gene>
<reference evidence="3" key="1">
    <citation type="submission" date="2018-12" db="EMBL/GenBank/DDBJ databases">
        <title>Tengunoibacter tsumagoiensis gen. nov., sp. nov., Dictyobacter kobayashii sp. nov., D. alpinus sp. nov., and D. joshuensis sp. nov. and description of Dictyobacteraceae fam. nov. within the order Ktedonobacterales isolated from Tengu-no-mugimeshi.</title>
        <authorList>
            <person name="Wang C.M."/>
            <person name="Zheng Y."/>
            <person name="Sakai Y."/>
            <person name="Toyoda A."/>
            <person name="Minakuchi Y."/>
            <person name="Abe K."/>
            <person name="Yokota A."/>
            <person name="Yabe S."/>
        </authorList>
    </citation>
    <scope>NUCLEOTIDE SEQUENCE [LARGE SCALE GENOMIC DNA]</scope>
    <source>
        <strain evidence="3">Uno16</strain>
    </source>
</reference>
<protein>
    <submittedName>
        <fullName evidence="2">Uncharacterized protein</fullName>
    </submittedName>
</protein>
<proteinExistence type="predicted"/>
<name>A0A402BI34_9CHLR</name>
<dbReference type="AlphaFoldDB" id="A0A402BI34"/>
<evidence type="ECO:0000256" key="1">
    <source>
        <dbReference type="SAM" id="Phobius"/>
    </source>
</evidence>
<evidence type="ECO:0000313" key="2">
    <source>
        <dbReference type="EMBL" id="GCE30980.1"/>
    </source>
</evidence>
<evidence type="ECO:0000313" key="3">
    <source>
        <dbReference type="Proteomes" id="UP000287171"/>
    </source>
</evidence>
<organism evidence="2 3">
    <name type="scientific">Dictyobacter alpinus</name>
    <dbReference type="NCBI Taxonomy" id="2014873"/>
    <lineage>
        <taxon>Bacteria</taxon>
        <taxon>Bacillati</taxon>
        <taxon>Chloroflexota</taxon>
        <taxon>Ktedonobacteria</taxon>
        <taxon>Ktedonobacterales</taxon>
        <taxon>Dictyobacteraceae</taxon>
        <taxon>Dictyobacter</taxon>
    </lineage>
</organism>
<sequence>MVWDIVLFISGAGYVVFEAMAFFRISRASNKKEDGNDTFTILAKKWYRSYFVKWNECSMGRKYLSV</sequence>
<accession>A0A402BI34</accession>
<comment type="caution">
    <text evidence="2">The sequence shown here is derived from an EMBL/GenBank/DDBJ whole genome shotgun (WGS) entry which is preliminary data.</text>
</comment>
<dbReference type="Proteomes" id="UP000287171">
    <property type="component" value="Unassembled WGS sequence"/>
</dbReference>
<keyword evidence="3" id="KW-1185">Reference proteome</keyword>
<keyword evidence="1" id="KW-0472">Membrane</keyword>
<feature type="transmembrane region" description="Helical" evidence="1">
    <location>
        <begin position="6"/>
        <end position="23"/>
    </location>
</feature>